<protein>
    <submittedName>
        <fullName evidence="2">Uncharacterized protein</fullName>
    </submittedName>
</protein>
<evidence type="ECO:0000256" key="1">
    <source>
        <dbReference type="SAM" id="Phobius"/>
    </source>
</evidence>
<feature type="transmembrane region" description="Helical" evidence="1">
    <location>
        <begin position="129"/>
        <end position="150"/>
    </location>
</feature>
<proteinExistence type="predicted"/>
<feature type="transmembrane region" description="Helical" evidence="1">
    <location>
        <begin position="29"/>
        <end position="53"/>
    </location>
</feature>
<dbReference type="EMBL" id="JBHSXM010000001">
    <property type="protein sequence ID" value="MFC6837092.1"/>
    <property type="molecule type" value="Genomic_DNA"/>
</dbReference>
<keyword evidence="1" id="KW-0812">Transmembrane</keyword>
<dbReference type="AlphaFoldDB" id="A0ABD5UF56"/>
<dbReference type="Pfam" id="PF24432">
    <property type="entry name" value="DUF7555"/>
    <property type="match status" value="1"/>
</dbReference>
<gene>
    <name evidence="2" type="ORF">ACFQHK_11310</name>
</gene>
<evidence type="ECO:0000313" key="3">
    <source>
        <dbReference type="Proteomes" id="UP001596406"/>
    </source>
</evidence>
<keyword evidence="1" id="KW-1133">Transmembrane helix</keyword>
<dbReference type="Proteomes" id="UP001596406">
    <property type="component" value="Unassembled WGS sequence"/>
</dbReference>
<sequence>MADGERGRYAREFGEEFVPPRRLRVLDAVAYALVLTLLVATLAVLVTFGLGVARPLLGVKYLLFVVGFLLFGVGSVKVRPNPPYKERRILPPNSEEETGFQALVQRVVGLLGEEYRLGPDERYSDAAKLLLAAVVMLGCSAALEFGFGVAV</sequence>
<feature type="transmembrane region" description="Helical" evidence="1">
    <location>
        <begin position="59"/>
        <end position="78"/>
    </location>
</feature>
<dbReference type="RefSeq" id="WP_304448762.1">
    <property type="nucleotide sequence ID" value="NZ_JARRAH010000001.1"/>
</dbReference>
<comment type="caution">
    <text evidence="2">The sequence shown here is derived from an EMBL/GenBank/DDBJ whole genome shotgun (WGS) entry which is preliminary data.</text>
</comment>
<reference evidence="2 3" key="1">
    <citation type="journal article" date="2019" name="Int. J. Syst. Evol. Microbiol.">
        <title>The Global Catalogue of Microorganisms (GCM) 10K type strain sequencing project: providing services to taxonomists for standard genome sequencing and annotation.</title>
        <authorList>
            <consortium name="The Broad Institute Genomics Platform"/>
            <consortium name="The Broad Institute Genome Sequencing Center for Infectious Disease"/>
            <person name="Wu L."/>
            <person name="Ma J."/>
        </authorList>
    </citation>
    <scope>NUCLEOTIDE SEQUENCE [LARGE SCALE GENOMIC DNA]</scope>
    <source>
        <strain evidence="2 3">PSRA2</strain>
    </source>
</reference>
<keyword evidence="1" id="KW-0472">Membrane</keyword>
<dbReference type="InterPro" id="IPR055977">
    <property type="entry name" value="DUF7555"/>
</dbReference>
<keyword evidence="3" id="KW-1185">Reference proteome</keyword>
<name>A0ABD5UF56_9EURY</name>
<organism evidence="2 3">
    <name type="scientific">Halomarina ordinaria</name>
    <dbReference type="NCBI Taxonomy" id="3033939"/>
    <lineage>
        <taxon>Archaea</taxon>
        <taxon>Methanobacteriati</taxon>
        <taxon>Methanobacteriota</taxon>
        <taxon>Stenosarchaea group</taxon>
        <taxon>Halobacteria</taxon>
        <taxon>Halobacteriales</taxon>
        <taxon>Natronomonadaceae</taxon>
        <taxon>Halomarina</taxon>
    </lineage>
</organism>
<accession>A0ABD5UF56</accession>
<evidence type="ECO:0000313" key="2">
    <source>
        <dbReference type="EMBL" id="MFC6837092.1"/>
    </source>
</evidence>